<gene>
    <name evidence="2" type="ORF">UA74_24070</name>
</gene>
<feature type="region of interest" description="Disordered" evidence="1">
    <location>
        <begin position="32"/>
        <end position="141"/>
    </location>
</feature>
<reference evidence="3" key="1">
    <citation type="submission" date="2016-06" db="EMBL/GenBank/DDBJ databases">
        <title>Complete genome sequence of Actinoalloteichus fjordicus DSM 46855 (=ADI127-17), type strain of the new species Actinoalloteichus fjordicus.</title>
        <authorList>
            <person name="Ruckert C."/>
            <person name="Nouioui I."/>
            <person name="Willmese J."/>
            <person name="van Wezel G."/>
            <person name="Klenk H.-P."/>
            <person name="Kalinowski J."/>
            <person name="Zotchev S.B."/>
        </authorList>
    </citation>
    <scope>NUCLEOTIDE SEQUENCE [LARGE SCALE GENOMIC DNA]</scope>
    <source>
        <strain evidence="3">ADI127-7</strain>
    </source>
</reference>
<keyword evidence="3" id="KW-1185">Reference proteome</keyword>
<feature type="compositionally biased region" description="Low complexity" evidence="1">
    <location>
        <begin position="57"/>
        <end position="67"/>
    </location>
</feature>
<feature type="compositionally biased region" description="Basic residues" evidence="1">
    <location>
        <begin position="123"/>
        <end position="140"/>
    </location>
</feature>
<dbReference type="Proteomes" id="UP000185511">
    <property type="component" value="Chromosome"/>
</dbReference>
<sequence>MRAAARFDGTSRPADAARIRDVRWWAGVCGPVARRAAPPADRHATQARGDRRRENDPPNAAAAPDEPVNFIPDRMTSRRERTARRPGVRGGPRTRRHRGGTVTRSPRRADPAHHDGDQGSTPHSRHVTTRTPRPWHRRRPPTLLGGQRPCWSRCPGVFRHAARLTAIRRFAARRLPVAHRRGAGLVVVIHGRWLEAAGPEQAEVDAARYYALGHWESGFALWAPPWTGCSISPCCGSANSGSASPSAGRRCSRP</sequence>
<evidence type="ECO:0000313" key="2">
    <source>
        <dbReference type="EMBL" id="APU16832.1"/>
    </source>
</evidence>
<accession>A0AAC9LHF6</accession>
<feature type="compositionally biased region" description="Basic residues" evidence="1">
    <location>
        <begin position="81"/>
        <end position="99"/>
    </location>
</feature>
<name>A0AAC9LHF6_9PSEU</name>
<evidence type="ECO:0000313" key="3">
    <source>
        <dbReference type="Proteomes" id="UP000185511"/>
    </source>
</evidence>
<organism evidence="2 3">
    <name type="scientific">Actinoalloteichus fjordicus</name>
    <dbReference type="NCBI Taxonomy" id="1612552"/>
    <lineage>
        <taxon>Bacteria</taxon>
        <taxon>Bacillati</taxon>
        <taxon>Actinomycetota</taxon>
        <taxon>Actinomycetes</taxon>
        <taxon>Pseudonocardiales</taxon>
        <taxon>Pseudonocardiaceae</taxon>
        <taxon>Actinoalloteichus</taxon>
    </lineage>
</organism>
<proteinExistence type="predicted"/>
<evidence type="ECO:0000256" key="1">
    <source>
        <dbReference type="SAM" id="MobiDB-lite"/>
    </source>
</evidence>
<protein>
    <submittedName>
        <fullName evidence="2">Uncharacterized protein</fullName>
    </submittedName>
</protein>
<feature type="compositionally biased region" description="Basic and acidic residues" evidence="1">
    <location>
        <begin position="107"/>
        <end position="117"/>
    </location>
</feature>
<dbReference type="KEGG" id="acad:UA74_24070"/>
<dbReference type="AlphaFoldDB" id="A0AAC9LHF6"/>
<dbReference type="EMBL" id="CP016076">
    <property type="protein sequence ID" value="APU16832.1"/>
    <property type="molecule type" value="Genomic_DNA"/>
</dbReference>
<feature type="compositionally biased region" description="Basic and acidic residues" evidence="1">
    <location>
        <begin position="40"/>
        <end position="56"/>
    </location>
</feature>